<evidence type="ECO:0000313" key="5">
    <source>
        <dbReference type="EMBL" id="GCE15855.1"/>
    </source>
</evidence>
<evidence type="ECO:0000259" key="3">
    <source>
        <dbReference type="Pfam" id="PF13556"/>
    </source>
</evidence>
<protein>
    <submittedName>
        <fullName evidence="5">Transcriptional regulator</fullName>
    </submittedName>
</protein>
<dbReference type="Gene3D" id="1.10.10.2840">
    <property type="entry name" value="PucR C-terminal helix-turn-helix domain"/>
    <property type="match status" value="1"/>
</dbReference>
<dbReference type="AlphaFoldDB" id="A0A402AA72"/>
<comment type="similarity">
    <text evidence="1">Belongs to the CdaR family.</text>
</comment>
<dbReference type="InterPro" id="IPR025736">
    <property type="entry name" value="PucR_C-HTH_dom"/>
</dbReference>
<dbReference type="OrthoDB" id="142218at2"/>
<organism evidence="5 6">
    <name type="scientific">Tengunoibacter tsumagoiensis</name>
    <dbReference type="NCBI Taxonomy" id="2014871"/>
    <lineage>
        <taxon>Bacteria</taxon>
        <taxon>Bacillati</taxon>
        <taxon>Chloroflexota</taxon>
        <taxon>Ktedonobacteria</taxon>
        <taxon>Ktedonobacterales</taxon>
        <taxon>Dictyobacteraceae</taxon>
        <taxon>Tengunoibacter</taxon>
    </lineage>
</organism>
<dbReference type="Pfam" id="PF17853">
    <property type="entry name" value="GGDEF_2"/>
    <property type="match status" value="1"/>
</dbReference>
<gene>
    <name evidence="5" type="ORF">KTT_57140</name>
</gene>
<dbReference type="PANTHER" id="PTHR33744:SF1">
    <property type="entry name" value="DNA-BINDING TRANSCRIPTIONAL ACTIVATOR ADER"/>
    <property type="match status" value="1"/>
</dbReference>
<dbReference type="Proteomes" id="UP000287352">
    <property type="component" value="Unassembled WGS sequence"/>
</dbReference>
<name>A0A402AA72_9CHLR</name>
<dbReference type="EMBL" id="BIFR01000002">
    <property type="protein sequence ID" value="GCE15855.1"/>
    <property type="molecule type" value="Genomic_DNA"/>
</dbReference>
<dbReference type="InterPro" id="IPR042070">
    <property type="entry name" value="PucR_C-HTH_sf"/>
</dbReference>
<comment type="caution">
    <text evidence="5">The sequence shown here is derived from an EMBL/GenBank/DDBJ whole genome shotgun (WGS) entry which is preliminary data.</text>
</comment>
<evidence type="ECO:0000313" key="6">
    <source>
        <dbReference type="Proteomes" id="UP000287352"/>
    </source>
</evidence>
<dbReference type="InterPro" id="IPR051448">
    <property type="entry name" value="CdaR-like_regulators"/>
</dbReference>
<evidence type="ECO:0000259" key="2">
    <source>
        <dbReference type="Pfam" id="PF07905"/>
    </source>
</evidence>
<keyword evidence="6" id="KW-1185">Reference proteome</keyword>
<dbReference type="InterPro" id="IPR012914">
    <property type="entry name" value="PucR_dom"/>
</dbReference>
<dbReference type="Pfam" id="PF07905">
    <property type="entry name" value="PucR"/>
    <property type="match status" value="1"/>
</dbReference>
<dbReference type="PANTHER" id="PTHR33744">
    <property type="entry name" value="CARBOHYDRATE DIACID REGULATOR"/>
    <property type="match status" value="1"/>
</dbReference>
<feature type="domain" description="CdaR GGDEF-like" evidence="4">
    <location>
        <begin position="300"/>
        <end position="408"/>
    </location>
</feature>
<dbReference type="InterPro" id="IPR041522">
    <property type="entry name" value="CdaR_GGDEF"/>
</dbReference>
<evidence type="ECO:0000256" key="1">
    <source>
        <dbReference type="ARBA" id="ARBA00006754"/>
    </source>
</evidence>
<accession>A0A402AA72</accession>
<dbReference type="InterPro" id="IPR029016">
    <property type="entry name" value="GAF-like_dom_sf"/>
</dbReference>
<dbReference type="Pfam" id="PF13556">
    <property type="entry name" value="HTH_30"/>
    <property type="match status" value="1"/>
</dbReference>
<dbReference type="Gene3D" id="3.30.450.40">
    <property type="match status" value="1"/>
</dbReference>
<reference evidence="6" key="1">
    <citation type="submission" date="2018-12" db="EMBL/GenBank/DDBJ databases">
        <title>Tengunoibacter tsumagoiensis gen. nov., sp. nov., Dictyobacter kobayashii sp. nov., D. alpinus sp. nov., and D. joshuensis sp. nov. and description of Dictyobacteraceae fam. nov. within the order Ktedonobacterales isolated from Tengu-no-mugimeshi.</title>
        <authorList>
            <person name="Wang C.M."/>
            <person name="Zheng Y."/>
            <person name="Sakai Y."/>
            <person name="Toyoda A."/>
            <person name="Minakuchi Y."/>
            <person name="Abe K."/>
            <person name="Yokota A."/>
            <person name="Yabe S."/>
        </authorList>
    </citation>
    <scope>NUCLEOTIDE SEQUENCE [LARGE SCALE GENOMIC DNA]</scope>
    <source>
        <strain evidence="6">Uno3</strain>
    </source>
</reference>
<evidence type="ECO:0000259" key="4">
    <source>
        <dbReference type="Pfam" id="PF17853"/>
    </source>
</evidence>
<sequence length="523" mass="58597">MKLLDLLSLPVLEGTHVVAGEAGLERDVRWVHISDLPDMLPWVQAGQFVLTAGYAWPREEERQRILVRALAERNLAGVGLAVPHFFEHFSEVAREEANAVQLPLLEIPWDVPFARITEASHRMLLAEQYRVIERSEAIHRALTKAALGEGGLQDLAMTLSNLTQRSVTFADTEGHVLAAQVVGTEGGKSFPLFFDHLTASGYLKNIATSSEPLHIPAFPEQGFSECILCPIRLQEEQVGLVWVLEGNDALSELDVRAAEHAAIVAALHIAHQRELTSIESRFGYTFLDSLLEGRFEATPYTLERARLLGFNPDESYRVGLVILNEPVPLTRDGFLRRERLIEKLRQRLRFLNQAPLLSVSINQIPFLLPESCPGERIWSVLKQDNVTLAFGLPHQGVVGVQQSYREVLSLLSSIPSKSLYYYETLLLPRVLVGDQEAQETFIDALLGRLKQQRNGDILVTTLLTWAQTGFRASIASEQLSIHPKTLQYRLVKAAEIAALDLNDPDIRFKLQLACHLLSLKDKR</sequence>
<dbReference type="RefSeq" id="WP_126583261.1">
    <property type="nucleotide sequence ID" value="NZ_BIFR01000002.1"/>
</dbReference>
<proteinExistence type="inferred from homology"/>
<feature type="domain" description="PucR C-terminal helix-turn-helix" evidence="3">
    <location>
        <begin position="458"/>
        <end position="515"/>
    </location>
</feature>
<feature type="domain" description="Purine catabolism PurC-like" evidence="2">
    <location>
        <begin position="5"/>
        <end position="124"/>
    </location>
</feature>